<proteinExistence type="predicted"/>
<dbReference type="Proteomes" id="UP001064027">
    <property type="component" value="Chromosome"/>
</dbReference>
<sequence>MEYFVYFVFFMASLLTSIKEFFSIFVSVATVIATIIAIVNIRYTKKAIEHSEKQFNLLLEERDLQTDPNFIIKRTNFRFTLDKNINNEIFVKRTTPEFTVINVGNGIAKNVNASLIIDVSPSYFRKVNEALLDNDLSKNLKINQGTFFSLINDNKILANENRTIHSDYITGIKDSSDHLFTFESLELVNILIAISSIIGWRESKRSDVKTIDSRGLLPNLTLELKYETIQGIVKQENFTANININGIWFDKDKNLISDGSVQFVKDSESNIR</sequence>
<reference evidence="1" key="1">
    <citation type="submission" date="2022-09" db="EMBL/GenBank/DDBJ databases">
        <title>Complete genome sequence of Rossellomorea vietnamensis strain RL-WG62, a newly isolated PGPR with the potential for plant salinity stress alleviation.</title>
        <authorList>
            <person name="Ren L."/>
            <person name="Wang G."/>
            <person name="Hu H."/>
        </authorList>
    </citation>
    <scope>NUCLEOTIDE SEQUENCE</scope>
    <source>
        <strain evidence="1">RL-WG62</strain>
    </source>
</reference>
<organism evidence="1 2">
    <name type="scientific">Rossellomorea vietnamensis</name>
    <dbReference type="NCBI Taxonomy" id="218284"/>
    <lineage>
        <taxon>Bacteria</taxon>
        <taxon>Bacillati</taxon>
        <taxon>Bacillota</taxon>
        <taxon>Bacilli</taxon>
        <taxon>Bacillales</taxon>
        <taxon>Bacillaceae</taxon>
        <taxon>Rossellomorea</taxon>
    </lineage>
</organism>
<name>A0ACD4C6Z9_9BACI</name>
<accession>A0ACD4C6Z9</accession>
<keyword evidence="2" id="KW-1185">Reference proteome</keyword>
<evidence type="ECO:0000313" key="2">
    <source>
        <dbReference type="Proteomes" id="UP001064027"/>
    </source>
</evidence>
<dbReference type="EMBL" id="CP104558">
    <property type="protein sequence ID" value="UXH44444.1"/>
    <property type="molecule type" value="Genomic_DNA"/>
</dbReference>
<evidence type="ECO:0000313" key="1">
    <source>
        <dbReference type="EMBL" id="UXH44444.1"/>
    </source>
</evidence>
<protein>
    <submittedName>
        <fullName evidence="1">Uncharacterized protein</fullName>
    </submittedName>
</protein>
<gene>
    <name evidence="1" type="ORF">N5C46_22980</name>
</gene>